<sequence>MRRTANPLFRRNIQSVLSSQAQILLGEHALVLKEIQKKSGSLSPDYFSFLFAKDYLANTHKFKALLDYLNEAAREDREVASYLQQALAASLAKVLNNLSHTNPETCTDLLLHVAPYWDPRQMANLLSSNLEFRDAANLVLKRMDEVRREQILNVLIPLCIKKCHPALLNDLQSAHPELFHQIFEGLDNEKKVMGRVLLDMKNERTRVFISGMMQQFVNGFGRINYEGGLLACAQIASRRGESFHPTVLRKDNFEEHESEFRGFLQILKDGPRPAREKFILTGTHWVAGEVKIDEQGRASLFIIDSLGALNNNSFATETVKHFAALFPDSPIYYSLEKRQNSGAGCSVFSIDDVAHLYTLEQYLDPKYDGTGLFGYLESHQTGDRVSYADLDDVKVRACYVPLSLNRTMQSSRFLEDADTRTIPGEETRPVRDMTERSLKVNKKGQTAYESVQKNFRSDRNMRASDKLEKAAVRTAKFLIEHQDHLDKVEEKMKDFTLDSFRKRILEQTADSRLASRDSEMKTAPDPSSSVDSRSIDNGPQHH</sequence>
<organism evidence="2 3">
    <name type="scientific">Aquicella siphonis</name>
    <dbReference type="NCBI Taxonomy" id="254247"/>
    <lineage>
        <taxon>Bacteria</taxon>
        <taxon>Pseudomonadati</taxon>
        <taxon>Pseudomonadota</taxon>
        <taxon>Gammaproteobacteria</taxon>
        <taxon>Legionellales</taxon>
        <taxon>Coxiellaceae</taxon>
        <taxon>Aquicella</taxon>
    </lineage>
</organism>
<dbReference type="EMBL" id="LR699119">
    <property type="protein sequence ID" value="VVC75563.1"/>
    <property type="molecule type" value="Genomic_DNA"/>
</dbReference>
<evidence type="ECO:0000313" key="3">
    <source>
        <dbReference type="Proteomes" id="UP000324194"/>
    </source>
</evidence>
<feature type="compositionally biased region" description="Polar residues" evidence="1">
    <location>
        <begin position="525"/>
        <end position="542"/>
    </location>
</feature>
<name>A0A5E4PGT1_9COXI</name>
<dbReference type="KEGG" id="asip:AQUSIP_08530"/>
<proteinExistence type="predicted"/>
<evidence type="ECO:0000313" key="2">
    <source>
        <dbReference type="EMBL" id="VVC75563.1"/>
    </source>
</evidence>
<gene>
    <name evidence="2" type="ORF">AQUSIP_08530</name>
</gene>
<feature type="region of interest" description="Disordered" evidence="1">
    <location>
        <begin position="506"/>
        <end position="542"/>
    </location>
</feature>
<protein>
    <submittedName>
        <fullName evidence="2">Uncharacterized protein</fullName>
    </submittedName>
</protein>
<accession>A0A5E4PGT1</accession>
<reference evidence="2 3" key="1">
    <citation type="submission" date="2019-08" db="EMBL/GenBank/DDBJ databases">
        <authorList>
            <person name="Guy L."/>
        </authorList>
    </citation>
    <scope>NUCLEOTIDE SEQUENCE [LARGE SCALE GENOMIC DNA]</scope>
    <source>
        <strain evidence="2 3">SGT-108</strain>
    </source>
</reference>
<feature type="compositionally biased region" description="Basic and acidic residues" evidence="1">
    <location>
        <begin position="513"/>
        <end position="522"/>
    </location>
</feature>
<dbReference type="RefSeq" id="WP_148338859.1">
    <property type="nucleotide sequence ID" value="NZ_LR699119.1"/>
</dbReference>
<dbReference type="Proteomes" id="UP000324194">
    <property type="component" value="Chromosome 1"/>
</dbReference>
<evidence type="ECO:0000256" key="1">
    <source>
        <dbReference type="SAM" id="MobiDB-lite"/>
    </source>
</evidence>
<keyword evidence="3" id="KW-1185">Reference proteome</keyword>
<dbReference type="AlphaFoldDB" id="A0A5E4PGT1"/>